<proteinExistence type="predicted"/>
<dbReference type="Gene3D" id="1.20.1250.20">
    <property type="entry name" value="MFS general substrate transporter like domains"/>
    <property type="match status" value="2"/>
</dbReference>
<feature type="transmembrane region" description="Helical" evidence="6">
    <location>
        <begin position="354"/>
        <end position="376"/>
    </location>
</feature>
<dbReference type="PANTHER" id="PTHR23501:SF107">
    <property type="entry name" value="TRANSPORTER, PUTATIVE (AFU_ORTHOLOGUE AFUA_7G04730)-RELATED"/>
    <property type="match status" value="1"/>
</dbReference>
<evidence type="ECO:0000256" key="1">
    <source>
        <dbReference type="ARBA" id="ARBA00004141"/>
    </source>
</evidence>
<evidence type="ECO:0000256" key="3">
    <source>
        <dbReference type="ARBA" id="ARBA00022989"/>
    </source>
</evidence>
<dbReference type="OrthoDB" id="4078873at2759"/>
<keyword evidence="2 6" id="KW-0812">Transmembrane</keyword>
<keyword evidence="4 6" id="KW-0472">Membrane</keyword>
<feature type="transmembrane region" description="Helical" evidence="6">
    <location>
        <begin position="484"/>
        <end position="509"/>
    </location>
</feature>
<feature type="region of interest" description="Disordered" evidence="5">
    <location>
        <begin position="15"/>
        <end position="67"/>
    </location>
</feature>
<evidence type="ECO:0000256" key="2">
    <source>
        <dbReference type="ARBA" id="ARBA00022692"/>
    </source>
</evidence>
<dbReference type="EMBL" id="LFMY01000003">
    <property type="protein sequence ID" value="OKL61897.1"/>
    <property type="molecule type" value="Genomic_DNA"/>
</dbReference>
<comment type="caution">
    <text evidence="7">The sequence shown here is derived from an EMBL/GenBank/DDBJ whole genome shotgun (WGS) entry which is preliminary data.</text>
</comment>
<feature type="transmembrane region" description="Helical" evidence="6">
    <location>
        <begin position="556"/>
        <end position="578"/>
    </location>
</feature>
<dbReference type="GO" id="GO:0022857">
    <property type="term" value="F:transmembrane transporter activity"/>
    <property type="evidence" value="ECO:0007669"/>
    <property type="project" value="InterPro"/>
</dbReference>
<dbReference type="Proteomes" id="UP000214365">
    <property type="component" value="Unassembled WGS sequence"/>
</dbReference>
<feature type="transmembrane region" description="Helical" evidence="6">
    <location>
        <begin position="199"/>
        <end position="219"/>
    </location>
</feature>
<feature type="transmembrane region" description="Helical" evidence="6">
    <location>
        <begin position="421"/>
        <end position="438"/>
    </location>
</feature>
<dbReference type="PANTHER" id="PTHR23501">
    <property type="entry name" value="MAJOR FACILITATOR SUPERFAMILY"/>
    <property type="match status" value="1"/>
</dbReference>
<accession>A0A225B7I8</accession>
<evidence type="ECO:0000256" key="4">
    <source>
        <dbReference type="ARBA" id="ARBA00023136"/>
    </source>
</evidence>
<comment type="subcellular location">
    <subcellularLocation>
        <location evidence="1">Membrane</location>
        <topology evidence="1">Multi-pass membrane protein</topology>
    </subcellularLocation>
</comment>
<feature type="transmembrane region" description="Helical" evidence="6">
    <location>
        <begin position="143"/>
        <end position="160"/>
    </location>
</feature>
<dbReference type="GO" id="GO:0005886">
    <property type="term" value="C:plasma membrane"/>
    <property type="evidence" value="ECO:0007669"/>
    <property type="project" value="TreeGrafter"/>
</dbReference>
<feature type="compositionally biased region" description="Polar residues" evidence="5">
    <location>
        <begin position="41"/>
        <end position="67"/>
    </location>
</feature>
<dbReference type="InterPro" id="IPR011701">
    <property type="entry name" value="MFS"/>
</dbReference>
<evidence type="ECO:0000256" key="6">
    <source>
        <dbReference type="SAM" id="Phobius"/>
    </source>
</evidence>
<dbReference type="GeneID" id="31002176"/>
<dbReference type="RefSeq" id="XP_020122018.1">
    <property type="nucleotide sequence ID" value="XM_020264461.1"/>
</dbReference>
<evidence type="ECO:0000256" key="5">
    <source>
        <dbReference type="SAM" id="MobiDB-lite"/>
    </source>
</evidence>
<gene>
    <name evidence="7" type="ORF">UA08_02421</name>
</gene>
<feature type="transmembrane region" description="Helical" evidence="6">
    <location>
        <begin position="450"/>
        <end position="472"/>
    </location>
</feature>
<feature type="transmembrane region" description="Helical" evidence="6">
    <location>
        <begin position="75"/>
        <end position="92"/>
    </location>
</feature>
<dbReference type="Pfam" id="PF07690">
    <property type="entry name" value="MFS_1"/>
    <property type="match status" value="1"/>
</dbReference>
<reference evidence="7 8" key="1">
    <citation type="submission" date="2015-06" db="EMBL/GenBank/DDBJ databases">
        <title>Talaromyces atroroseus IBT 11181 draft genome.</title>
        <authorList>
            <person name="Rasmussen K.B."/>
            <person name="Rasmussen S."/>
            <person name="Petersen B."/>
            <person name="Sicheritz-Ponten T."/>
            <person name="Mortensen U.H."/>
            <person name="Thrane U."/>
        </authorList>
    </citation>
    <scope>NUCLEOTIDE SEQUENCE [LARGE SCALE GENOMIC DNA]</scope>
    <source>
        <strain evidence="7 8">IBT 11181</strain>
    </source>
</reference>
<organism evidence="7 8">
    <name type="scientific">Talaromyces atroroseus</name>
    <dbReference type="NCBI Taxonomy" id="1441469"/>
    <lineage>
        <taxon>Eukaryota</taxon>
        <taxon>Fungi</taxon>
        <taxon>Dikarya</taxon>
        <taxon>Ascomycota</taxon>
        <taxon>Pezizomycotina</taxon>
        <taxon>Eurotiomycetes</taxon>
        <taxon>Eurotiomycetidae</taxon>
        <taxon>Eurotiales</taxon>
        <taxon>Trichocomaceae</taxon>
        <taxon>Talaromyces</taxon>
        <taxon>Talaromyces sect. Trachyspermi</taxon>
    </lineage>
</organism>
<feature type="transmembrane region" description="Helical" evidence="6">
    <location>
        <begin position="166"/>
        <end position="187"/>
    </location>
</feature>
<name>A0A225B7I8_TALAT</name>
<dbReference type="AlphaFoldDB" id="A0A225B7I8"/>
<feature type="transmembrane region" description="Helical" evidence="6">
    <location>
        <begin position="112"/>
        <end position="131"/>
    </location>
</feature>
<keyword evidence="3 6" id="KW-1133">Transmembrane helix</keyword>
<evidence type="ECO:0000313" key="8">
    <source>
        <dbReference type="Proteomes" id="UP000214365"/>
    </source>
</evidence>
<dbReference type="InterPro" id="IPR036259">
    <property type="entry name" value="MFS_trans_sf"/>
</dbReference>
<feature type="transmembrane region" description="Helical" evidence="6">
    <location>
        <begin position="231"/>
        <end position="252"/>
    </location>
</feature>
<sequence>MRVYRQGLSDIPEIPEASPIGLEAGSPYAHHGAAPPGTAKPASNQFDGGNSFHETTQGRPHNQGHQNVPWSQRRLALAYISIFLLFFVTSLQQQISNHLIAHTMSTFDKHPLTATNGLISSIIGAVIKLPMSRGSDIWGRVELFTAIVIITITGLIMAATSKTVEVFMVAQTLCWVGYDAISYVLLVAMADISSIKNRAWIFATSTLPHLINAFVGPVAAQRFHERGTWRWAYGLFAIFLPVVCMPASIILFGRRQRVAGAAHEPKTSHRARWKLAQIYLVESDVIGAILLGVTFVMLLLPFSLGIMSQTSSTTPQLPFMLGFGICLFPVFVMWEKFLSQICTVPFHSLLNSTVLGGCLAGGTLFISFFCLDSYFISYIQVVYNLTVSGAGYVCNIYIIGACFFAIFAGIFIRINGKYTKLALIAVTFDLLATGLTILTRQPKKKLWHIILNQVMLSLPGGIMGICGPMAVMTATDHSDVAATLALFSLFTELGAAVGQTIATGMYTYYMPKALEKYLPPDAKSSAKLIYGSLMNQLRYPMLSAVREAIIKAYGDFMRHVCVVGLGFLPITLLSVAMWENINVKKIKEIRLMAV</sequence>
<protein>
    <recommendedName>
        <fullName evidence="9">Major facilitator superfamily (MFS) profile domain-containing protein</fullName>
    </recommendedName>
</protein>
<keyword evidence="8" id="KW-1185">Reference proteome</keyword>
<feature type="transmembrane region" description="Helical" evidence="6">
    <location>
        <begin position="316"/>
        <end position="334"/>
    </location>
</feature>
<feature type="transmembrane region" description="Helical" evidence="6">
    <location>
        <begin position="278"/>
        <end position="304"/>
    </location>
</feature>
<evidence type="ECO:0008006" key="9">
    <source>
        <dbReference type="Google" id="ProtNLM"/>
    </source>
</evidence>
<feature type="transmembrane region" description="Helical" evidence="6">
    <location>
        <begin position="396"/>
        <end position="414"/>
    </location>
</feature>
<dbReference type="SUPFAM" id="SSF103473">
    <property type="entry name" value="MFS general substrate transporter"/>
    <property type="match status" value="1"/>
</dbReference>
<evidence type="ECO:0000313" key="7">
    <source>
        <dbReference type="EMBL" id="OKL61897.1"/>
    </source>
</evidence>